<keyword evidence="4" id="KW-0009">Actin-binding</keyword>
<dbReference type="CDD" id="cd21294">
    <property type="entry name" value="CH_FIMB_rpt1"/>
    <property type="match status" value="1"/>
</dbReference>
<dbReference type="GO" id="GO:0032432">
    <property type="term" value="C:actin filament bundle"/>
    <property type="evidence" value="ECO:0007669"/>
    <property type="project" value="TreeGrafter"/>
</dbReference>
<feature type="domain" description="Calponin-homology (CH)" evidence="6">
    <location>
        <begin position="505"/>
        <end position="613"/>
    </location>
</feature>
<keyword evidence="1" id="KW-0479">Metal-binding</keyword>
<dbReference type="PROSITE" id="PS00018">
    <property type="entry name" value="EF_HAND_1"/>
    <property type="match status" value="1"/>
</dbReference>
<accession>A0A8H7QM43</accession>
<dbReference type="InterPro" id="IPR001715">
    <property type="entry name" value="CH_dom"/>
</dbReference>
<evidence type="ECO:0000313" key="8">
    <source>
        <dbReference type="EMBL" id="KAG2194071.1"/>
    </source>
</evidence>
<sequence length="642" mass="72943">MVVNAFMLQKKYPNFQVNDINALIDKFEECDIDTDGLLDQREIQQACKDTGYSDNYDEIRANLKQVTTSATGKIDVEEFIDLANRLKEGRNKGAFDVHQHKIRVQGANSDATHTINEDERTEFTRHINSIMEMDRDVGYRLPIPTNTMQLFDECRDGLILCKLINDAVPDTIDERVLNVKKKMNNFQMIENNNIVINSAKAIGCSVVNIGSQDIIEAKEYLILGLIWQIIKRGLLNKITIQQHPELYRLLEEDETLEEFLKLPPDIILLRWFNYHLKAAGWERRVKDFSKDVCDGENYTILLNQIKPDECSRAPLQEQDLLKRAEMVLQNADAIGCRKYLTPKAMVNGNPKLNLAFVAHLFNTHPGLEPLTEEEAPEVEPFDAEGEREARMFTLWLNSLNVEPGVYNLYEDLKDGLILLQAFDKIQPGLVQWRMVSNKQPLSRFKQLENCNYAVRLGQENGFSLVGIQGADIVDEQKTLTLGLVWQMMRENIVRTLQSLNEGGRPVTDMDMIKWANETAQRGGKQSKMSSFRDPSLRTGVFFLDVLNGMKPGIVDASHATAGNTDDDAFNNARLAISIARKLGATIFLVPEDIVEVRSKMVNSIILEIIYKTNLGFVSIEFDFCRKLDGSKSSNEASIKTIQ</sequence>
<dbReference type="InterPro" id="IPR039959">
    <property type="entry name" value="Fimbrin/Plastin"/>
</dbReference>
<dbReference type="CDD" id="cd21300">
    <property type="entry name" value="CH_FIMB_rpt3"/>
    <property type="match status" value="1"/>
</dbReference>
<evidence type="ECO:0000256" key="3">
    <source>
        <dbReference type="ARBA" id="ARBA00022837"/>
    </source>
</evidence>
<evidence type="ECO:0000313" key="9">
    <source>
        <dbReference type="Proteomes" id="UP000650833"/>
    </source>
</evidence>
<reference evidence="8" key="1">
    <citation type="submission" date="2020-12" db="EMBL/GenBank/DDBJ databases">
        <title>Metabolic potential, ecology and presence of endohyphal bacteria is reflected in genomic diversity of Mucoromycotina.</title>
        <authorList>
            <person name="Muszewska A."/>
            <person name="Okrasinska A."/>
            <person name="Steczkiewicz K."/>
            <person name="Drgas O."/>
            <person name="Orlowska M."/>
            <person name="Perlinska-Lenart U."/>
            <person name="Aleksandrzak-Piekarczyk T."/>
            <person name="Szatraj K."/>
            <person name="Zielenkiewicz U."/>
            <person name="Pilsyk S."/>
            <person name="Malc E."/>
            <person name="Mieczkowski P."/>
            <person name="Kruszewska J.S."/>
            <person name="Biernat P."/>
            <person name="Pawlowska J."/>
        </authorList>
    </citation>
    <scope>NUCLEOTIDE SEQUENCE</scope>
    <source>
        <strain evidence="8">CBS 226.32</strain>
    </source>
</reference>
<feature type="domain" description="Calponin-homology (CH)" evidence="6">
    <location>
        <begin position="262"/>
        <end position="365"/>
    </location>
</feature>
<dbReference type="SUPFAM" id="SSF47576">
    <property type="entry name" value="Calponin-homology domain, CH-domain"/>
    <property type="match status" value="1"/>
</dbReference>
<organism evidence="8 9">
    <name type="scientific">Mucor plumbeus</name>
    <dbReference type="NCBI Taxonomy" id="97098"/>
    <lineage>
        <taxon>Eukaryota</taxon>
        <taxon>Fungi</taxon>
        <taxon>Fungi incertae sedis</taxon>
        <taxon>Mucoromycota</taxon>
        <taxon>Mucoromycotina</taxon>
        <taxon>Mucoromycetes</taxon>
        <taxon>Mucorales</taxon>
        <taxon>Mucorineae</taxon>
        <taxon>Mucoraceae</taxon>
        <taxon>Mucor</taxon>
    </lineage>
</organism>
<dbReference type="PROSITE" id="PS50222">
    <property type="entry name" value="EF_HAND_2"/>
    <property type="match status" value="1"/>
</dbReference>
<dbReference type="FunFam" id="1.10.418.10:FF:000010">
    <property type="entry name" value="Plastin-3 isoform 1"/>
    <property type="match status" value="1"/>
</dbReference>
<dbReference type="GO" id="GO:0051639">
    <property type="term" value="P:actin filament network formation"/>
    <property type="evidence" value="ECO:0007669"/>
    <property type="project" value="TreeGrafter"/>
</dbReference>
<dbReference type="Pfam" id="PF00307">
    <property type="entry name" value="CH"/>
    <property type="match status" value="4"/>
</dbReference>
<dbReference type="AlphaFoldDB" id="A0A8H7QM43"/>
<dbReference type="Gene3D" id="1.10.418.10">
    <property type="entry name" value="Calponin-like domain"/>
    <property type="match status" value="4"/>
</dbReference>
<keyword evidence="9" id="KW-1185">Reference proteome</keyword>
<dbReference type="PANTHER" id="PTHR19961:SF18">
    <property type="entry name" value="FI19014P1"/>
    <property type="match status" value="1"/>
</dbReference>
<dbReference type="EMBL" id="JAEPRC010000611">
    <property type="protein sequence ID" value="KAG2194071.1"/>
    <property type="molecule type" value="Genomic_DNA"/>
</dbReference>
<gene>
    <name evidence="8" type="ORF">INT46_002311</name>
</gene>
<dbReference type="SUPFAM" id="SSF47473">
    <property type="entry name" value="EF-hand"/>
    <property type="match status" value="1"/>
</dbReference>
<keyword evidence="3" id="KW-0106">Calcium</keyword>
<dbReference type="InterPro" id="IPR001589">
    <property type="entry name" value="Actinin_actin-bd_CS"/>
</dbReference>
<dbReference type="InterPro" id="IPR018247">
    <property type="entry name" value="EF_Hand_1_Ca_BS"/>
</dbReference>
<dbReference type="PANTHER" id="PTHR19961">
    <property type="entry name" value="FIMBRIN/PLASTIN"/>
    <property type="match status" value="1"/>
</dbReference>
<dbReference type="Gene3D" id="1.10.238.10">
    <property type="entry name" value="EF-hand"/>
    <property type="match status" value="1"/>
</dbReference>
<feature type="domain" description="Calponin-homology (CH)" evidence="6">
    <location>
        <begin position="117"/>
        <end position="234"/>
    </location>
</feature>
<comment type="caution">
    <text evidence="8">The sequence shown here is derived from an EMBL/GenBank/DDBJ whole genome shotgun (WGS) entry which is preliminary data.</text>
</comment>
<dbReference type="InterPro" id="IPR036872">
    <property type="entry name" value="CH_dom_sf"/>
</dbReference>
<dbReference type="GO" id="GO:0005884">
    <property type="term" value="C:actin filament"/>
    <property type="evidence" value="ECO:0007669"/>
    <property type="project" value="TreeGrafter"/>
</dbReference>
<name>A0A8H7QM43_9FUNG</name>
<feature type="non-terminal residue" evidence="8">
    <location>
        <position position="1"/>
    </location>
</feature>
<feature type="domain" description="EF-hand" evidence="7">
    <location>
        <begin position="18"/>
        <end position="53"/>
    </location>
</feature>
<dbReference type="Pfam" id="PF13499">
    <property type="entry name" value="EF-hand_7"/>
    <property type="match status" value="1"/>
</dbReference>
<dbReference type="Proteomes" id="UP000650833">
    <property type="component" value="Unassembled WGS sequence"/>
</dbReference>
<dbReference type="PROSITE" id="PS00020">
    <property type="entry name" value="ACTININ_2"/>
    <property type="match status" value="1"/>
</dbReference>
<dbReference type="SMART" id="SM00033">
    <property type="entry name" value="CH"/>
    <property type="match status" value="4"/>
</dbReference>
<proteinExistence type="predicted"/>
<dbReference type="PROSITE" id="PS50021">
    <property type="entry name" value="CH"/>
    <property type="match status" value="4"/>
</dbReference>
<protein>
    <recommendedName>
        <fullName evidence="5">Fimbrin</fullName>
    </recommendedName>
</protein>
<evidence type="ECO:0000259" key="6">
    <source>
        <dbReference type="PROSITE" id="PS50021"/>
    </source>
</evidence>
<dbReference type="InterPro" id="IPR011992">
    <property type="entry name" value="EF-hand-dom_pair"/>
</dbReference>
<keyword evidence="2" id="KW-0677">Repeat</keyword>
<evidence type="ECO:0000259" key="7">
    <source>
        <dbReference type="PROSITE" id="PS50222"/>
    </source>
</evidence>
<dbReference type="GO" id="GO:0110009">
    <property type="term" value="P:formin-nucleated actin cable organization"/>
    <property type="evidence" value="ECO:0007669"/>
    <property type="project" value="UniProtKB-ARBA"/>
</dbReference>
<dbReference type="FunFam" id="1.10.418.10:FF:000016">
    <property type="entry name" value="Probable fimbrin"/>
    <property type="match status" value="1"/>
</dbReference>
<evidence type="ECO:0000256" key="5">
    <source>
        <dbReference type="ARBA" id="ARBA00073963"/>
    </source>
</evidence>
<dbReference type="OrthoDB" id="431378at2759"/>
<feature type="domain" description="Calponin-homology (CH)" evidence="6">
    <location>
        <begin position="386"/>
        <end position="492"/>
    </location>
</feature>
<dbReference type="GO" id="GO:0005509">
    <property type="term" value="F:calcium ion binding"/>
    <property type="evidence" value="ECO:0007669"/>
    <property type="project" value="InterPro"/>
</dbReference>
<evidence type="ECO:0000256" key="2">
    <source>
        <dbReference type="ARBA" id="ARBA00022737"/>
    </source>
</evidence>
<dbReference type="GO" id="GO:0051015">
    <property type="term" value="F:actin filament binding"/>
    <property type="evidence" value="ECO:0007669"/>
    <property type="project" value="InterPro"/>
</dbReference>
<dbReference type="FunFam" id="1.10.418.10:FF:000027">
    <property type="entry name" value="Probable fimbrin"/>
    <property type="match status" value="1"/>
</dbReference>
<evidence type="ECO:0000256" key="4">
    <source>
        <dbReference type="ARBA" id="ARBA00023203"/>
    </source>
</evidence>
<dbReference type="GO" id="GO:0030479">
    <property type="term" value="C:actin cortical patch"/>
    <property type="evidence" value="ECO:0007669"/>
    <property type="project" value="UniProtKB-ARBA"/>
</dbReference>
<dbReference type="FunFam" id="1.10.418.10:FF:000042">
    <property type="entry name" value="Fimbrin, putative"/>
    <property type="match status" value="1"/>
</dbReference>
<evidence type="ECO:0000256" key="1">
    <source>
        <dbReference type="ARBA" id="ARBA00022723"/>
    </source>
</evidence>
<dbReference type="GO" id="GO:0051017">
    <property type="term" value="P:actin filament bundle assembly"/>
    <property type="evidence" value="ECO:0007669"/>
    <property type="project" value="InterPro"/>
</dbReference>
<dbReference type="InterPro" id="IPR002048">
    <property type="entry name" value="EF_hand_dom"/>
</dbReference>